<accession>A0ABQ2GA39</accession>
<evidence type="ECO:0000313" key="2">
    <source>
        <dbReference type="EMBL" id="GGL81302.1"/>
    </source>
</evidence>
<evidence type="ECO:0008006" key="4">
    <source>
        <dbReference type="Google" id="ProtNLM"/>
    </source>
</evidence>
<organism evidence="2 3">
    <name type="scientific">Deinococcus aerolatus</name>
    <dbReference type="NCBI Taxonomy" id="522487"/>
    <lineage>
        <taxon>Bacteria</taxon>
        <taxon>Thermotogati</taxon>
        <taxon>Deinococcota</taxon>
        <taxon>Deinococci</taxon>
        <taxon>Deinococcales</taxon>
        <taxon>Deinococcaceae</taxon>
        <taxon>Deinococcus</taxon>
    </lineage>
</organism>
<keyword evidence="3" id="KW-1185">Reference proteome</keyword>
<evidence type="ECO:0000256" key="1">
    <source>
        <dbReference type="SAM" id="Phobius"/>
    </source>
</evidence>
<feature type="transmembrane region" description="Helical" evidence="1">
    <location>
        <begin position="124"/>
        <end position="142"/>
    </location>
</feature>
<dbReference type="Proteomes" id="UP000639973">
    <property type="component" value="Unassembled WGS sequence"/>
</dbReference>
<proteinExistence type="predicted"/>
<reference evidence="3" key="1">
    <citation type="journal article" date="2019" name="Int. J. Syst. Evol. Microbiol.">
        <title>The Global Catalogue of Microorganisms (GCM) 10K type strain sequencing project: providing services to taxonomists for standard genome sequencing and annotation.</title>
        <authorList>
            <consortium name="The Broad Institute Genomics Platform"/>
            <consortium name="The Broad Institute Genome Sequencing Center for Infectious Disease"/>
            <person name="Wu L."/>
            <person name="Ma J."/>
        </authorList>
    </citation>
    <scope>NUCLEOTIDE SEQUENCE [LARGE SCALE GENOMIC DNA]</scope>
    <source>
        <strain evidence="3">JCM 15442</strain>
    </source>
</reference>
<gene>
    <name evidence="2" type="ORF">GCM10010840_18860</name>
</gene>
<comment type="caution">
    <text evidence="2">The sequence shown here is derived from an EMBL/GenBank/DDBJ whole genome shotgun (WGS) entry which is preliminary data.</text>
</comment>
<feature type="transmembrane region" description="Helical" evidence="1">
    <location>
        <begin position="47"/>
        <end position="67"/>
    </location>
</feature>
<evidence type="ECO:0000313" key="3">
    <source>
        <dbReference type="Proteomes" id="UP000639973"/>
    </source>
</evidence>
<protein>
    <recommendedName>
        <fullName evidence="4">Yip1 domain-containing protein</fullName>
    </recommendedName>
</protein>
<keyword evidence="1" id="KW-0812">Transmembrane</keyword>
<keyword evidence="1" id="KW-1133">Transmembrane helix</keyword>
<feature type="transmembrane region" description="Helical" evidence="1">
    <location>
        <begin position="154"/>
        <end position="175"/>
    </location>
</feature>
<sequence>MPLVSPKAGRQEKFAAPRYAAAHMDLLRALHGYQFGSSLTLLFPTPYALSTLILLVWSVAPAIKGVVSRSFLVWLRVVWVLTLIPAATGVILALGGAKVPSAVDVGGGLTRYGLPYDSSRDLEHWMYSAFALLSLYVIEVLVRGRMIPYRSGLKFLPVATLFLYGVAYMIGRVAVLPGSTPGS</sequence>
<name>A0ABQ2GA39_9DEIO</name>
<feature type="transmembrane region" description="Helical" evidence="1">
    <location>
        <begin position="74"/>
        <end position="94"/>
    </location>
</feature>
<dbReference type="EMBL" id="BMOL01000007">
    <property type="protein sequence ID" value="GGL81302.1"/>
    <property type="molecule type" value="Genomic_DNA"/>
</dbReference>
<keyword evidence="1" id="KW-0472">Membrane</keyword>